<evidence type="ECO:0000256" key="5">
    <source>
        <dbReference type="ARBA" id="ARBA00023237"/>
    </source>
</evidence>
<comment type="subcellular location">
    <subcellularLocation>
        <location evidence="1">Cell outer membrane</location>
        <topology evidence="1">Lipid-anchor</topology>
    </subcellularLocation>
</comment>
<evidence type="ECO:0000256" key="7">
    <source>
        <dbReference type="SAM" id="MobiDB-lite"/>
    </source>
</evidence>
<protein>
    <submittedName>
        <fullName evidence="8">Lipoprotein-attachment site-containing protein</fullName>
    </submittedName>
</protein>
<gene>
    <name evidence="8" type="ORF">SAMN04487865_10074</name>
</gene>
<evidence type="ECO:0000256" key="2">
    <source>
        <dbReference type="ARBA" id="ARBA00022729"/>
    </source>
</evidence>
<keyword evidence="3" id="KW-0472">Membrane</keyword>
<evidence type="ECO:0000256" key="3">
    <source>
        <dbReference type="ARBA" id="ARBA00023136"/>
    </source>
</evidence>
<organism evidence="8 9">
    <name type="scientific">Succinivibrio dextrinosolvens</name>
    <dbReference type="NCBI Taxonomy" id="83771"/>
    <lineage>
        <taxon>Bacteria</taxon>
        <taxon>Pseudomonadati</taxon>
        <taxon>Pseudomonadota</taxon>
        <taxon>Gammaproteobacteria</taxon>
        <taxon>Aeromonadales</taxon>
        <taxon>Succinivibrionaceae</taxon>
        <taxon>Succinivibrio</taxon>
    </lineage>
</organism>
<keyword evidence="4" id="KW-0564">Palmitate</keyword>
<dbReference type="NCBIfam" id="NF047847">
    <property type="entry name" value="SS_mature_LptM"/>
    <property type="match status" value="1"/>
</dbReference>
<evidence type="ECO:0000256" key="1">
    <source>
        <dbReference type="ARBA" id="ARBA00004459"/>
    </source>
</evidence>
<keyword evidence="2" id="KW-0732">Signal</keyword>
<dbReference type="EMBL" id="FOSF01000007">
    <property type="protein sequence ID" value="SFJ90617.1"/>
    <property type="molecule type" value="Genomic_DNA"/>
</dbReference>
<keyword evidence="6 8" id="KW-0449">Lipoprotein</keyword>
<keyword evidence="5" id="KW-0998">Cell outer membrane</keyword>
<evidence type="ECO:0000256" key="4">
    <source>
        <dbReference type="ARBA" id="ARBA00023139"/>
    </source>
</evidence>
<evidence type="ECO:0000313" key="8">
    <source>
        <dbReference type="EMBL" id="SFJ90617.1"/>
    </source>
</evidence>
<proteinExistence type="predicted"/>
<evidence type="ECO:0000256" key="6">
    <source>
        <dbReference type="ARBA" id="ARBA00023288"/>
    </source>
</evidence>
<evidence type="ECO:0000313" key="9">
    <source>
        <dbReference type="Proteomes" id="UP000243374"/>
    </source>
</evidence>
<name>A0A662Z7D2_9GAMM</name>
<dbReference type="PROSITE" id="PS51257">
    <property type="entry name" value="PROKAR_LIPOPROTEIN"/>
    <property type="match status" value="1"/>
</dbReference>
<dbReference type="GO" id="GO:0009279">
    <property type="term" value="C:cell outer membrane"/>
    <property type="evidence" value="ECO:0007669"/>
    <property type="project" value="UniProtKB-SubCell"/>
</dbReference>
<accession>A0A662Z7D2</accession>
<dbReference type="InterPro" id="IPR032831">
    <property type="entry name" value="LptM_cons"/>
</dbReference>
<dbReference type="Pfam" id="PF13627">
    <property type="entry name" value="LptM_cons"/>
    <property type="match status" value="1"/>
</dbReference>
<feature type="compositionally biased region" description="Polar residues" evidence="7">
    <location>
        <begin position="44"/>
        <end position="63"/>
    </location>
</feature>
<dbReference type="Proteomes" id="UP000243374">
    <property type="component" value="Unassembled WGS sequence"/>
</dbReference>
<sequence>MNKFIALLSITVATLFLYGCGIKGPLYIEKDPQTQTQKVDDEQQLGTQENNQTKVSDGQSVLY</sequence>
<reference evidence="8 9" key="1">
    <citation type="submission" date="2016-10" db="EMBL/GenBank/DDBJ databases">
        <authorList>
            <person name="Varghese N."/>
            <person name="Submissions S."/>
        </authorList>
    </citation>
    <scope>NUCLEOTIDE SEQUENCE [LARGE SCALE GENOMIC DNA]</scope>
    <source>
        <strain evidence="8 9">22B</strain>
    </source>
</reference>
<feature type="region of interest" description="Disordered" evidence="7">
    <location>
        <begin position="33"/>
        <end position="63"/>
    </location>
</feature>
<dbReference type="RefSeq" id="WP_074839336.1">
    <property type="nucleotide sequence ID" value="NZ_CP047056.1"/>
</dbReference>
<dbReference type="AlphaFoldDB" id="A0A662Z7D2"/>
<keyword evidence="9" id="KW-1185">Reference proteome</keyword>